<evidence type="ECO:0000313" key="1">
    <source>
        <dbReference type="EMBL" id="MDV6235802.1"/>
    </source>
</evidence>
<protein>
    <submittedName>
        <fullName evidence="2">Uncharacterized protein</fullName>
    </submittedName>
</protein>
<reference evidence="1" key="3">
    <citation type="submission" date="2023-10" db="EMBL/GenBank/DDBJ databases">
        <authorList>
            <person name="Picardeau M."/>
            <person name="Thibeaux R."/>
        </authorList>
    </citation>
    <scope>NUCLEOTIDE SEQUENCE</scope>
    <source>
        <strain evidence="1">ATI7-C-A5</strain>
    </source>
</reference>
<dbReference type="Proteomes" id="UP000232122">
    <property type="component" value="Unassembled WGS sequence"/>
</dbReference>
<dbReference type="RefSeq" id="WP_100746265.1">
    <property type="nucleotide sequence ID" value="NZ_NPEF02000010.1"/>
</dbReference>
<dbReference type="EMBL" id="NPEF01000058">
    <property type="protein sequence ID" value="PJZ93499.1"/>
    <property type="molecule type" value="Genomic_DNA"/>
</dbReference>
<reference evidence="1 3" key="2">
    <citation type="journal article" date="2018" name="Microb. Genom.">
        <title>Deciphering the unexplored Leptospira diversity from soils uncovers genomic evolution to virulence.</title>
        <authorList>
            <person name="Thibeaux R."/>
            <person name="Iraola G."/>
            <person name="Ferres I."/>
            <person name="Bierque E."/>
            <person name="Girault D."/>
            <person name="Soupe-Gilbert M.E."/>
            <person name="Picardeau M."/>
            <person name="Goarant C."/>
        </authorList>
    </citation>
    <scope>NUCLEOTIDE SEQUENCE [LARGE SCALE GENOMIC DNA]</scope>
    <source>
        <strain evidence="1 3">ATI7-C-A5</strain>
    </source>
</reference>
<dbReference type="EMBL" id="NPEF02000010">
    <property type="protein sequence ID" value="MDV6235802.1"/>
    <property type="molecule type" value="Genomic_DNA"/>
</dbReference>
<accession>A0A2N0BAE6</accession>
<evidence type="ECO:0000313" key="3">
    <source>
        <dbReference type="Proteomes" id="UP000232122"/>
    </source>
</evidence>
<proteinExistence type="predicted"/>
<reference evidence="2" key="1">
    <citation type="submission" date="2017-07" db="EMBL/GenBank/DDBJ databases">
        <title>Leptospira spp. isolated from tropical soils.</title>
        <authorList>
            <person name="Thibeaux R."/>
            <person name="Iraola G."/>
            <person name="Ferres I."/>
            <person name="Bierque E."/>
            <person name="Girault D."/>
            <person name="Soupe-Gilbert M.-E."/>
            <person name="Picardeau M."/>
            <person name="Goarant C."/>
        </authorList>
    </citation>
    <scope>NUCLEOTIDE SEQUENCE [LARGE SCALE GENOMIC DNA]</scope>
    <source>
        <strain evidence="2">ATI7-C-A5</strain>
    </source>
</reference>
<dbReference type="AlphaFoldDB" id="A0A2N0BAE6"/>
<comment type="caution">
    <text evidence="2">The sequence shown here is derived from an EMBL/GenBank/DDBJ whole genome shotgun (WGS) entry which is preliminary data.</text>
</comment>
<dbReference type="OrthoDB" id="336827at2"/>
<keyword evidence="3" id="KW-1185">Reference proteome</keyword>
<gene>
    <name evidence="1" type="ORF">CH379_009200</name>
    <name evidence="2" type="ORF">CH379_07455</name>
</gene>
<accession>A0A2N0BMR9</accession>
<organism evidence="2">
    <name type="scientific">Leptospira ellisii</name>
    <dbReference type="NCBI Taxonomy" id="2023197"/>
    <lineage>
        <taxon>Bacteria</taxon>
        <taxon>Pseudomonadati</taxon>
        <taxon>Spirochaetota</taxon>
        <taxon>Spirochaetia</taxon>
        <taxon>Leptospirales</taxon>
        <taxon>Leptospiraceae</taxon>
        <taxon>Leptospira</taxon>
    </lineage>
</organism>
<name>A0A2N0BAE6_9LEPT</name>
<sequence>MDPVKDSRFFFDLKHKFESILEDLEKRTFDQKGEIRELETLWDDMFQLAGKNDSPYFQIRLRSLKKQLDTFVKNKGYEKTEFDRIFHQLGKMKRTDSVEFLDESLKNRLEKIANHHYSPGDMISSGVVLPSATSKKGKQYITFRCGTIHFVTDHASFTVLKDLDRRKNTVEYKGEIHRIFPSAFIYGLSEEEYRNESFLTMNLLVLKRESGLEFYRFDTLDEILLINEGTFHKGLKSLDETDSFSSEPRIRAYFRKAGLRYYYIPSTNP</sequence>
<evidence type="ECO:0000313" key="2">
    <source>
        <dbReference type="EMBL" id="PJZ93499.1"/>
    </source>
</evidence>